<organism evidence="2 3">
    <name type="scientific">Nepenthes gracilis</name>
    <name type="common">Slender pitcher plant</name>
    <dbReference type="NCBI Taxonomy" id="150966"/>
    <lineage>
        <taxon>Eukaryota</taxon>
        <taxon>Viridiplantae</taxon>
        <taxon>Streptophyta</taxon>
        <taxon>Embryophyta</taxon>
        <taxon>Tracheophyta</taxon>
        <taxon>Spermatophyta</taxon>
        <taxon>Magnoliopsida</taxon>
        <taxon>eudicotyledons</taxon>
        <taxon>Gunneridae</taxon>
        <taxon>Pentapetalae</taxon>
        <taxon>Caryophyllales</taxon>
        <taxon>Nepenthaceae</taxon>
        <taxon>Nepenthes</taxon>
    </lineage>
</organism>
<evidence type="ECO:0000313" key="2">
    <source>
        <dbReference type="EMBL" id="GMH06995.1"/>
    </source>
</evidence>
<dbReference type="Proteomes" id="UP001279734">
    <property type="component" value="Unassembled WGS sequence"/>
</dbReference>
<proteinExistence type="predicted"/>
<dbReference type="AlphaFoldDB" id="A0AAD3S9E3"/>
<accession>A0AAD3S9E3</accession>
<name>A0AAD3S9E3_NEPGR</name>
<evidence type="ECO:0000313" key="3">
    <source>
        <dbReference type="Proteomes" id="UP001279734"/>
    </source>
</evidence>
<feature type="region of interest" description="Disordered" evidence="1">
    <location>
        <begin position="113"/>
        <end position="135"/>
    </location>
</feature>
<feature type="compositionally biased region" description="Basic and acidic residues" evidence="1">
    <location>
        <begin position="123"/>
        <end position="135"/>
    </location>
</feature>
<keyword evidence="3" id="KW-1185">Reference proteome</keyword>
<feature type="compositionally biased region" description="Basic and acidic residues" evidence="1">
    <location>
        <begin position="1"/>
        <end position="10"/>
    </location>
</feature>
<evidence type="ECO:0000256" key="1">
    <source>
        <dbReference type="SAM" id="MobiDB-lite"/>
    </source>
</evidence>
<dbReference type="EMBL" id="BSYO01000007">
    <property type="protein sequence ID" value="GMH06995.1"/>
    <property type="molecule type" value="Genomic_DNA"/>
</dbReference>
<gene>
    <name evidence="2" type="ORF">Nepgr_008835</name>
</gene>
<sequence>MESRSPRSRIDQFYCSKKKRASSPATTSAGIERNVTSRKEASPSAKGSLDNYLVTSQADDLSTRQGPFKRNLTLEIGSLTKCEGKEPIFLNEGSSVSLASSVAVSREVVSGGLVGASHSRPGGSEKDNSDLAHGQQRPELEQFATDFLSLYCSDLSSSLLPEQISNENKRQGSPSVLAMEDKESKKRCCISDTDQSQLVESTSCNKAKSDLKPLGIVTEESPTVKSVHATLRKCSRTTNTAADMTECSTPGLLPANSRPVKLQNQHAAVPFSHQENLSGARQFKLLMGWLLIICRH</sequence>
<protein>
    <submittedName>
        <fullName evidence="2">Uncharacterized protein</fullName>
    </submittedName>
</protein>
<comment type="caution">
    <text evidence="2">The sequence shown here is derived from an EMBL/GenBank/DDBJ whole genome shotgun (WGS) entry which is preliminary data.</text>
</comment>
<feature type="region of interest" description="Disordered" evidence="1">
    <location>
        <begin position="1"/>
        <end position="52"/>
    </location>
</feature>
<reference evidence="2" key="1">
    <citation type="submission" date="2023-05" db="EMBL/GenBank/DDBJ databases">
        <title>Nepenthes gracilis genome sequencing.</title>
        <authorList>
            <person name="Fukushima K."/>
        </authorList>
    </citation>
    <scope>NUCLEOTIDE SEQUENCE</scope>
    <source>
        <strain evidence="2">SING2019-196</strain>
    </source>
</reference>